<dbReference type="GO" id="GO:0048038">
    <property type="term" value="F:quinone binding"/>
    <property type="evidence" value="ECO:0007669"/>
    <property type="project" value="UniProtKB-KW"/>
</dbReference>
<dbReference type="PANTHER" id="PTHR11993:SF10">
    <property type="entry name" value="NADH DEHYDROGENASE [UBIQUINONE] IRON-SULFUR PROTEIN 2, MITOCHONDRIAL"/>
    <property type="match status" value="1"/>
</dbReference>
<keyword evidence="1" id="KW-1278">Translocase</keyword>
<sequence>MSLVLEVNKKQKGKDSWEEPFYLNMGPQHPSTHGVLRLFLELEGETIVNCDPIIGYLHRGIEKLAENLNYNQTIVLSDRLDYISSAANNVAFALAFEKLFKLEVPRRAKLIRTIVSEMARICSHLLWLATHALDIGAMTVFLYCFRDREWLLNIYERICGARLTHTYVRVGGVRRDFEPEVIEELYRFVEEFPKRITDYETLIDTNRIWLKRTKNIAVVSAEEAFNLGLTGPCLRGSGVPYDVRKFRPYDAYPEVEFEVPVGQNGDTYDRYKVRMRELRQSNWIIKQCLDKLSETEGEPVLTENAPDLLMPEKVREVSAQPHPKLGVMFKPKEKEIVPVGEAFASIESPKGELSVYVISDGSSKPWRLRIRTPSFVHISAIPHMTKGHMIADLVAIIGTLDIVLGDSDR</sequence>
<keyword evidence="1" id="KW-0813">Transport</keyword>
<dbReference type="InterPro" id="IPR022885">
    <property type="entry name" value="NDH1_su_D/H"/>
</dbReference>
<keyword evidence="1" id="KW-0874">Quinone</keyword>
<evidence type="ECO:0000256" key="1">
    <source>
        <dbReference type="HAMAP-Rule" id="MF_01358"/>
    </source>
</evidence>
<dbReference type="NCBIfam" id="TIGR01962">
    <property type="entry name" value="NuoD"/>
    <property type="match status" value="1"/>
</dbReference>
<dbReference type="PaxDb" id="289377-HL41_06125"/>
<evidence type="ECO:0000313" key="4">
    <source>
        <dbReference type="Proteomes" id="UP000028481"/>
    </source>
</evidence>
<comment type="function">
    <text evidence="1">NDH-1 shuttles electrons from NADH, via FMN and iron-sulfur (Fe-S) centers, to quinones in the respiratory chain. The immediate electron acceptor for the enzyme in this species is believed to be ubiquinone. Couples the redox reaction to proton translocation (for every two electrons transferred, four hydrogen ions are translocated across the cytoplasmic membrane), and thus conserves the redox energy in a proton gradient.</text>
</comment>
<dbReference type="InterPro" id="IPR029014">
    <property type="entry name" value="NiFe-Hase_large"/>
</dbReference>
<evidence type="ECO:0000313" key="3">
    <source>
        <dbReference type="EMBL" id="AIH04338.1"/>
    </source>
</evidence>
<proteinExistence type="inferred from homology"/>
<evidence type="ECO:0000259" key="2">
    <source>
        <dbReference type="Pfam" id="PF00346"/>
    </source>
</evidence>
<keyword evidence="3" id="KW-0560">Oxidoreductase</keyword>
<comment type="subcellular location">
    <subcellularLocation>
        <location evidence="1">Cell membrane</location>
        <topology evidence="1">Peripheral membrane protein</topology>
        <orientation evidence="1">Cytoplasmic side</orientation>
    </subcellularLocation>
</comment>
<protein>
    <recommendedName>
        <fullName evidence="1">NADH-quinone oxidoreductase subunit D</fullName>
        <ecNumber evidence="1">7.1.1.-</ecNumber>
    </recommendedName>
    <alternativeName>
        <fullName evidence="1">NADH dehydrogenase I subunit D</fullName>
    </alternativeName>
    <alternativeName>
        <fullName evidence="1">NDH-1 subunit D</fullName>
    </alternativeName>
</protein>
<keyword evidence="1" id="KW-0472">Membrane</keyword>
<dbReference type="PANTHER" id="PTHR11993">
    <property type="entry name" value="NADH-UBIQUINONE OXIDOREDUCTASE 49 KDA SUBUNIT"/>
    <property type="match status" value="1"/>
</dbReference>
<name>A0A075WV52_9BACT</name>
<dbReference type="OrthoDB" id="9801496at2"/>
<dbReference type="HOGENOM" id="CLU_015134_1_2_0"/>
<dbReference type="GO" id="GO:0051287">
    <property type="term" value="F:NAD binding"/>
    <property type="evidence" value="ECO:0007669"/>
    <property type="project" value="InterPro"/>
</dbReference>
<keyword evidence="1" id="KW-0520">NAD</keyword>
<feature type="domain" description="NADH-quinone oxidoreductase subunit D" evidence="2">
    <location>
        <begin position="134"/>
        <end position="409"/>
    </location>
</feature>
<comment type="subunit">
    <text evidence="1">NDH-1 is composed of 14 different subunits. Subunits NuoB, C, D, E, F, and G constitute the peripheral sector of the complex.</text>
</comment>
<dbReference type="InterPro" id="IPR001135">
    <property type="entry name" value="NADH_Q_OxRdtase_suD"/>
</dbReference>
<dbReference type="AlphaFoldDB" id="A0A075WV52"/>
<dbReference type="EMBL" id="CP008796">
    <property type="protein sequence ID" value="AIH04338.1"/>
    <property type="molecule type" value="Genomic_DNA"/>
</dbReference>
<dbReference type="EC" id="7.1.1.-" evidence="1"/>
<keyword evidence="4" id="KW-1185">Reference proteome</keyword>
<keyword evidence="1" id="KW-1003">Cell membrane</keyword>
<dbReference type="SUPFAM" id="SSF56762">
    <property type="entry name" value="HydB/Nqo4-like"/>
    <property type="match status" value="1"/>
</dbReference>
<dbReference type="GO" id="GO:0050136">
    <property type="term" value="F:NADH dehydrogenase (quinone) (non-electrogenic) activity"/>
    <property type="evidence" value="ECO:0007669"/>
    <property type="project" value="UniProtKB-UniRule"/>
</dbReference>
<dbReference type="Gene3D" id="1.10.645.10">
    <property type="entry name" value="Cytochrome-c3 Hydrogenase, chain B"/>
    <property type="match status" value="1"/>
</dbReference>
<dbReference type="eggNOG" id="COG0649">
    <property type="taxonomic scope" value="Bacteria"/>
</dbReference>
<comment type="similarity">
    <text evidence="1">Belongs to the complex I 49 kDa subunit family.</text>
</comment>
<reference evidence="3 4" key="1">
    <citation type="journal article" date="2015" name="Genome Announc.">
        <title>Genome Sequence of a Sulfate-Reducing Thermophilic Bacterium, Thermodesulfobacterium commune DSM 2178T (Phylum Thermodesulfobacteria).</title>
        <authorList>
            <person name="Bhatnagar S."/>
            <person name="Badger J.H."/>
            <person name="Madupu R."/>
            <person name="Khouri H.M."/>
            <person name="O'Connor E.M."/>
            <person name="Robb F.T."/>
            <person name="Ward N.L."/>
            <person name="Eisen J.A."/>
        </authorList>
    </citation>
    <scope>NUCLEOTIDE SEQUENCE [LARGE SCALE GENOMIC DNA]</scope>
    <source>
        <strain evidence="3 4">DSM 2178</strain>
    </source>
</reference>
<gene>
    <name evidence="1" type="primary">nuoD</name>
    <name evidence="3" type="ORF">HL41_06125</name>
</gene>
<dbReference type="Proteomes" id="UP000028481">
    <property type="component" value="Chromosome"/>
</dbReference>
<dbReference type="GO" id="GO:0005886">
    <property type="term" value="C:plasma membrane"/>
    <property type="evidence" value="ECO:0007669"/>
    <property type="project" value="UniProtKB-SubCell"/>
</dbReference>
<dbReference type="Pfam" id="PF00346">
    <property type="entry name" value="Complex1_49kDa"/>
    <property type="match status" value="1"/>
</dbReference>
<dbReference type="HAMAP" id="MF_01358">
    <property type="entry name" value="NDH1_NuoD"/>
    <property type="match status" value="1"/>
</dbReference>
<dbReference type="NCBIfam" id="NF004739">
    <property type="entry name" value="PRK06075.1"/>
    <property type="match status" value="1"/>
</dbReference>
<organism evidence="3 4">
    <name type="scientific">Thermodesulfobacterium commune DSM 2178</name>
    <dbReference type="NCBI Taxonomy" id="289377"/>
    <lineage>
        <taxon>Bacteria</taxon>
        <taxon>Pseudomonadati</taxon>
        <taxon>Thermodesulfobacteriota</taxon>
        <taxon>Thermodesulfobacteria</taxon>
        <taxon>Thermodesulfobacteriales</taxon>
        <taxon>Thermodesulfobacteriaceae</taxon>
        <taxon>Thermodesulfobacterium</taxon>
    </lineage>
</organism>
<dbReference type="RefSeq" id="WP_038060149.1">
    <property type="nucleotide sequence ID" value="NZ_CP008796.1"/>
</dbReference>
<keyword evidence="1" id="KW-0830">Ubiquinone</keyword>
<dbReference type="KEGG" id="tcm:HL41_06125"/>
<dbReference type="STRING" id="289377.HL41_06125"/>
<accession>A0A075WV52</accession>
<comment type="catalytic activity">
    <reaction evidence="1">
        <text>a quinone + NADH + 5 H(+)(in) = a quinol + NAD(+) + 4 H(+)(out)</text>
        <dbReference type="Rhea" id="RHEA:57888"/>
        <dbReference type="ChEBI" id="CHEBI:15378"/>
        <dbReference type="ChEBI" id="CHEBI:24646"/>
        <dbReference type="ChEBI" id="CHEBI:57540"/>
        <dbReference type="ChEBI" id="CHEBI:57945"/>
        <dbReference type="ChEBI" id="CHEBI:132124"/>
    </reaction>
</comment>